<sequence>MEFRYTEESKSWSEESGDDRSEHNEERGISTGRSYECVFCKRGFTTAQALGGHMNIHRKDRAKSTKPSFSASTSTKMIEDHEIDHAISSFPPGNYFSSEVDNNSKYNSNYPPSQFAFPAEQYCDQRDRDVFGGDYNWMTGLSLSSAPLYVSDNKEKRRSSSEEDGLDLELRLGYHS</sequence>
<evidence type="ECO:0000256" key="2">
    <source>
        <dbReference type="ARBA" id="ARBA00022723"/>
    </source>
</evidence>
<dbReference type="PANTHER" id="PTHR45801">
    <property type="entry name" value="OS07G0101800 PROTEIN"/>
    <property type="match status" value="1"/>
</dbReference>
<keyword evidence="7" id="KW-0539">Nucleus</keyword>
<proteinExistence type="predicted"/>
<evidence type="ECO:0000259" key="10">
    <source>
        <dbReference type="PROSITE" id="PS50157"/>
    </source>
</evidence>
<organism evidence="11 12">
    <name type="scientific">Acacia crassicarpa</name>
    <name type="common">northern wattle</name>
    <dbReference type="NCBI Taxonomy" id="499986"/>
    <lineage>
        <taxon>Eukaryota</taxon>
        <taxon>Viridiplantae</taxon>
        <taxon>Streptophyta</taxon>
        <taxon>Embryophyta</taxon>
        <taxon>Tracheophyta</taxon>
        <taxon>Spermatophyta</taxon>
        <taxon>Magnoliopsida</taxon>
        <taxon>eudicotyledons</taxon>
        <taxon>Gunneridae</taxon>
        <taxon>Pentapetalae</taxon>
        <taxon>rosids</taxon>
        <taxon>fabids</taxon>
        <taxon>Fabales</taxon>
        <taxon>Fabaceae</taxon>
        <taxon>Caesalpinioideae</taxon>
        <taxon>mimosoid clade</taxon>
        <taxon>Acacieae</taxon>
        <taxon>Acacia</taxon>
    </lineage>
</organism>
<comment type="subcellular location">
    <subcellularLocation>
        <location evidence="1">Nucleus</location>
    </subcellularLocation>
</comment>
<dbReference type="PROSITE" id="PS50157">
    <property type="entry name" value="ZINC_FINGER_C2H2_2"/>
    <property type="match status" value="1"/>
</dbReference>
<evidence type="ECO:0000256" key="8">
    <source>
        <dbReference type="PROSITE-ProRule" id="PRU00042"/>
    </source>
</evidence>
<keyword evidence="2" id="KW-0479">Metal-binding</keyword>
<dbReference type="Pfam" id="PF13912">
    <property type="entry name" value="zf-C2H2_6"/>
    <property type="match status" value="1"/>
</dbReference>
<accession>A0AAE1N1Y4</accession>
<dbReference type="Gene3D" id="3.30.160.60">
    <property type="entry name" value="Classic Zinc Finger"/>
    <property type="match status" value="1"/>
</dbReference>
<dbReference type="InterPro" id="IPR036236">
    <property type="entry name" value="Znf_C2H2_sf"/>
</dbReference>
<keyword evidence="4" id="KW-0862">Zinc</keyword>
<evidence type="ECO:0000313" key="12">
    <source>
        <dbReference type="Proteomes" id="UP001293593"/>
    </source>
</evidence>
<dbReference type="AlphaFoldDB" id="A0AAE1N1Y4"/>
<reference evidence="11" key="1">
    <citation type="submission" date="2023-10" db="EMBL/GenBank/DDBJ databases">
        <title>Chromosome-level genome of the transformable northern wattle, Acacia crassicarpa.</title>
        <authorList>
            <person name="Massaro I."/>
            <person name="Sinha N.R."/>
            <person name="Poethig S."/>
            <person name="Leichty A.R."/>
        </authorList>
    </citation>
    <scope>NUCLEOTIDE SEQUENCE</scope>
    <source>
        <strain evidence="11">Acra3RX</strain>
        <tissue evidence="11">Leaf</tissue>
    </source>
</reference>
<evidence type="ECO:0000256" key="6">
    <source>
        <dbReference type="ARBA" id="ARBA00023163"/>
    </source>
</evidence>
<protein>
    <recommendedName>
        <fullName evidence="10">C2H2-type domain-containing protein</fullName>
    </recommendedName>
</protein>
<evidence type="ECO:0000256" key="1">
    <source>
        <dbReference type="ARBA" id="ARBA00004123"/>
    </source>
</evidence>
<evidence type="ECO:0000256" key="5">
    <source>
        <dbReference type="ARBA" id="ARBA00023015"/>
    </source>
</evidence>
<feature type="domain" description="C2H2-type" evidence="10">
    <location>
        <begin position="35"/>
        <end position="62"/>
    </location>
</feature>
<dbReference type="GO" id="GO:0005634">
    <property type="term" value="C:nucleus"/>
    <property type="evidence" value="ECO:0007669"/>
    <property type="project" value="UniProtKB-SubCell"/>
</dbReference>
<evidence type="ECO:0000256" key="3">
    <source>
        <dbReference type="ARBA" id="ARBA00022771"/>
    </source>
</evidence>
<evidence type="ECO:0000256" key="9">
    <source>
        <dbReference type="SAM" id="MobiDB-lite"/>
    </source>
</evidence>
<evidence type="ECO:0000256" key="4">
    <source>
        <dbReference type="ARBA" id="ARBA00022833"/>
    </source>
</evidence>
<comment type="caution">
    <text evidence="11">The sequence shown here is derived from an EMBL/GenBank/DDBJ whole genome shotgun (WGS) entry which is preliminary data.</text>
</comment>
<gene>
    <name evidence="11" type="ORF">QN277_012767</name>
</gene>
<dbReference type="PANTHER" id="PTHR45801:SF117">
    <property type="entry name" value="OS07G0417400 PROTEIN"/>
    <property type="match status" value="1"/>
</dbReference>
<dbReference type="Proteomes" id="UP001293593">
    <property type="component" value="Unassembled WGS sequence"/>
</dbReference>
<keyword evidence="3 8" id="KW-0863">Zinc-finger</keyword>
<keyword evidence="12" id="KW-1185">Reference proteome</keyword>
<dbReference type="InterPro" id="IPR052426">
    <property type="entry name" value="Plant_dev_regulator"/>
</dbReference>
<evidence type="ECO:0000256" key="7">
    <source>
        <dbReference type="ARBA" id="ARBA00023242"/>
    </source>
</evidence>
<dbReference type="SUPFAM" id="SSF57667">
    <property type="entry name" value="beta-beta-alpha zinc fingers"/>
    <property type="match status" value="1"/>
</dbReference>
<keyword evidence="5" id="KW-0805">Transcription regulation</keyword>
<keyword evidence="6" id="KW-0804">Transcription</keyword>
<feature type="region of interest" description="Disordered" evidence="9">
    <location>
        <begin position="1"/>
        <end position="28"/>
    </location>
</feature>
<dbReference type="GO" id="GO:0008270">
    <property type="term" value="F:zinc ion binding"/>
    <property type="evidence" value="ECO:0007669"/>
    <property type="project" value="UniProtKB-KW"/>
</dbReference>
<dbReference type="InterPro" id="IPR013087">
    <property type="entry name" value="Znf_C2H2_type"/>
</dbReference>
<name>A0AAE1N1Y4_9FABA</name>
<dbReference type="PROSITE" id="PS00028">
    <property type="entry name" value="ZINC_FINGER_C2H2_1"/>
    <property type="match status" value="1"/>
</dbReference>
<evidence type="ECO:0000313" key="11">
    <source>
        <dbReference type="EMBL" id="KAK4281246.1"/>
    </source>
</evidence>
<dbReference type="EMBL" id="JAWXYG010000002">
    <property type="protein sequence ID" value="KAK4281246.1"/>
    <property type="molecule type" value="Genomic_DNA"/>
</dbReference>